<dbReference type="SUPFAM" id="SSF54826">
    <property type="entry name" value="Enolase N-terminal domain-like"/>
    <property type="match status" value="1"/>
</dbReference>
<name>A0A382VT05_9ZZZZ</name>
<evidence type="ECO:0000256" key="1">
    <source>
        <dbReference type="ARBA" id="ARBA00023239"/>
    </source>
</evidence>
<dbReference type="Pfam" id="PF02746">
    <property type="entry name" value="MR_MLE_N"/>
    <property type="match status" value="1"/>
</dbReference>
<dbReference type="GO" id="GO:0009063">
    <property type="term" value="P:amino acid catabolic process"/>
    <property type="evidence" value="ECO:0007669"/>
    <property type="project" value="InterPro"/>
</dbReference>
<proteinExistence type="predicted"/>
<feature type="domain" description="Mandelate racemase/muconate lactonizing enzyme N-terminal" evidence="2">
    <location>
        <begin position="1"/>
        <end position="56"/>
    </location>
</feature>
<dbReference type="PANTHER" id="PTHR48080:SF2">
    <property type="entry name" value="D-GALACTONATE DEHYDRATASE"/>
    <property type="match status" value="1"/>
</dbReference>
<dbReference type="InterPro" id="IPR018110">
    <property type="entry name" value="Mandel_Rmase/mucon_lact_enz_CS"/>
</dbReference>
<dbReference type="InterPro" id="IPR036849">
    <property type="entry name" value="Enolase-like_C_sf"/>
</dbReference>
<accession>A0A382VT05</accession>
<dbReference type="AlphaFoldDB" id="A0A382VT05"/>
<feature type="non-terminal residue" evidence="3">
    <location>
        <position position="99"/>
    </location>
</feature>
<dbReference type="PROSITE" id="PS00908">
    <property type="entry name" value="MR_MLE_1"/>
    <property type="match status" value="1"/>
</dbReference>
<dbReference type="Gene3D" id="3.20.20.120">
    <property type="entry name" value="Enolase-like C-terminal domain"/>
    <property type="match status" value="1"/>
</dbReference>
<reference evidence="3" key="1">
    <citation type="submission" date="2018-05" db="EMBL/GenBank/DDBJ databases">
        <authorList>
            <person name="Lanie J.A."/>
            <person name="Ng W.-L."/>
            <person name="Kazmierczak K.M."/>
            <person name="Andrzejewski T.M."/>
            <person name="Davidsen T.M."/>
            <person name="Wayne K.J."/>
            <person name="Tettelin H."/>
            <person name="Glass J.I."/>
            <person name="Rusch D."/>
            <person name="Podicherti R."/>
            <person name="Tsui H.-C.T."/>
            <person name="Winkler M.E."/>
        </authorList>
    </citation>
    <scope>NUCLEOTIDE SEQUENCE</scope>
</reference>
<feature type="non-terminal residue" evidence="3">
    <location>
        <position position="1"/>
    </location>
</feature>
<keyword evidence="1" id="KW-0456">Lyase</keyword>
<dbReference type="EMBL" id="UINC01154002">
    <property type="protein sequence ID" value="SVD49028.1"/>
    <property type="molecule type" value="Genomic_DNA"/>
</dbReference>
<dbReference type="PANTHER" id="PTHR48080">
    <property type="entry name" value="D-GALACTONATE DEHYDRATASE-RELATED"/>
    <property type="match status" value="1"/>
</dbReference>
<dbReference type="InterPro" id="IPR034593">
    <property type="entry name" value="DgoD-like"/>
</dbReference>
<dbReference type="InterPro" id="IPR013341">
    <property type="entry name" value="Mandelate_racemase_N_dom"/>
</dbReference>
<evidence type="ECO:0000259" key="2">
    <source>
        <dbReference type="Pfam" id="PF02746"/>
    </source>
</evidence>
<dbReference type="InterPro" id="IPR029017">
    <property type="entry name" value="Enolase-like_N"/>
</dbReference>
<gene>
    <name evidence="3" type="ORF">METZ01_LOCUS401882</name>
</gene>
<dbReference type="Gene3D" id="3.30.390.10">
    <property type="entry name" value="Enolase-like, N-terminal domain"/>
    <property type="match status" value="1"/>
</dbReference>
<dbReference type="GO" id="GO:0016829">
    <property type="term" value="F:lyase activity"/>
    <property type="evidence" value="ECO:0007669"/>
    <property type="project" value="UniProtKB-KW"/>
</dbReference>
<sequence length="99" mass="10923">VIGRDPMQVEAIWWDLAAASVRHTGGIAWKAMSGIDSALWDIRGKVLGAPVWQLLGGKMRDRLGLYWSHCGSMRSRHADELGKPAVKTLDDLRALAEEV</sequence>
<protein>
    <recommendedName>
        <fullName evidence="2">Mandelate racemase/muconate lactonizing enzyme N-terminal domain-containing protein</fullName>
    </recommendedName>
</protein>
<evidence type="ECO:0000313" key="3">
    <source>
        <dbReference type="EMBL" id="SVD49028.1"/>
    </source>
</evidence>
<organism evidence="3">
    <name type="scientific">marine metagenome</name>
    <dbReference type="NCBI Taxonomy" id="408172"/>
    <lineage>
        <taxon>unclassified sequences</taxon>
        <taxon>metagenomes</taxon>
        <taxon>ecological metagenomes</taxon>
    </lineage>
</organism>